<feature type="region of interest" description="Disordered" evidence="1">
    <location>
        <begin position="19"/>
        <end position="141"/>
    </location>
</feature>
<dbReference type="EMBL" id="CAJHUB010000763">
    <property type="protein sequence ID" value="CAD7687261.1"/>
    <property type="molecule type" value="Genomic_DNA"/>
</dbReference>
<evidence type="ECO:0000256" key="2">
    <source>
        <dbReference type="SAM" id="SignalP"/>
    </source>
</evidence>
<evidence type="ECO:0000313" key="3">
    <source>
        <dbReference type="EMBL" id="CAD7687261.1"/>
    </source>
</evidence>
<protein>
    <submittedName>
        <fullName evidence="3">(raccoon dog) hypothetical protein</fullName>
    </submittedName>
</protein>
<organism evidence="3 4">
    <name type="scientific">Nyctereutes procyonoides</name>
    <name type="common">Raccoon dog</name>
    <name type="synonym">Canis procyonoides</name>
    <dbReference type="NCBI Taxonomy" id="34880"/>
    <lineage>
        <taxon>Eukaryota</taxon>
        <taxon>Metazoa</taxon>
        <taxon>Chordata</taxon>
        <taxon>Craniata</taxon>
        <taxon>Vertebrata</taxon>
        <taxon>Euteleostomi</taxon>
        <taxon>Mammalia</taxon>
        <taxon>Eutheria</taxon>
        <taxon>Laurasiatheria</taxon>
        <taxon>Carnivora</taxon>
        <taxon>Caniformia</taxon>
        <taxon>Canidae</taxon>
        <taxon>Nyctereutes</taxon>
    </lineage>
</organism>
<comment type="caution">
    <text evidence="3">The sequence shown here is derived from an EMBL/GenBank/DDBJ whole genome shotgun (WGS) entry which is preliminary data.</text>
</comment>
<accession>A0A811ZEP4</accession>
<proteinExistence type="predicted"/>
<feature type="compositionally biased region" description="Low complexity" evidence="1">
    <location>
        <begin position="129"/>
        <end position="141"/>
    </location>
</feature>
<sequence>MVKIPFFFCACIFVRGPGGAGGQRAGGRWRLRAGPGPRGPPGGLGAPRARPRAGPGEGLRGGAAARGERGRPGSARSAAGRAVALRRRRPRPAARRRGPTVGRPAAAAWRAARGPRRRRVSGPRPSPPAAAGMGPRPARRP</sequence>
<keyword evidence="4" id="KW-1185">Reference proteome</keyword>
<feature type="chain" id="PRO_5032545757" evidence="2">
    <location>
        <begin position="23"/>
        <end position="141"/>
    </location>
</feature>
<gene>
    <name evidence="3" type="ORF">NYPRO_LOCUS20054</name>
</gene>
<feature type="compositionally biased region" description="Low complexity" evidence="1">
    <location>
        <begin position="26"/>
        <end position="35"/>
    </location>
</feature>
<dbReference type="Proteomes" id="UP000645828">
    <property type="component" value="Unassembled WGS sequence"/>
</dbReference>
<feature type="compositionally biased region" description="Low complexity" evidence="1">
    <location>
        <begin position="72"/>
        <end position="83"/>
    </location>
</feature>
<feature type="compositionally biased region" description="Low complexity" evidence="1">
    <location>
        <begin position="99"/>
        <end position="112"/>
    </location>
</feature>
<keyword evidence="2" id="KW-0732">Signal</keyword>
<feature type="signal peptide" evidence="2">
    <location>
        <begin position="1"/>
        <end position="22"/>
    </location>
</feature>
<reference evidence="3" key="1">
    <citation type="submission" date="2020-12" db="EMBL/GenBank/DDBJ databases">
        <authorList>
            <consortium name="Molecular Ecology Group"/>
        </authorList>
    </citation>
    <scope>NUCLEOTIDE SEQUENCE</scope>
    <source>
        <strain evidence="3">TBG_1078</strain>
    </source>
</reference>
<dbReference type="AlphaFoldDB" id="A0A811ZEP4"/>
<feature type="compositionally biased region" description="Basic residues" evidence="1">
    <location>
        <begin position="84"/>
        <end position="98"/>
    </location>
</feature>
<name>A0A811ZEP4_NYCPR</name>
<evidence type="ECO:0000313" key="4">
    <source>
        <dbReference type="Proteomes" id="UP000645828"/>
    </source>
</evidence>
<evidence type="ECO:0000256" key="1">
    <source>
        <dbReference type="SAM" id="MobiDB-lite"/>
    </source>
</evidence>